<dbReference type="EMBL" id="FNTX01000002">
    <property type="protein sequence ID" value="SEE91219.1"/>
    <property type="molecule type" value="Genomic_DNA"/>
</dbReference>
<dbReference type="SUPFAM" id="SSF82784">
    <property type="entry name" value="OsmC-like"/>
    <property type="match status" value="1"/>
</dbReference>
<dbReference type="RefSeq" id="WP_089774311.1">
    <property type="nucleotide sequence ID" value="NZ_FNTX01000002.1"/>
</dbReference>
<dbReference type="Proteomes" id="UP000199220">
    <property type="component" value="Unassembled WGS sequence"/>
</dbReference>
<dbReference type="InterPro" id="IPR036102">
    <property type="entry name" value="OsmC/Ohrsf"/>
</dbReference>
<sequence>MTTTESDARTNGVDLNQLTQTVEAIQADGNVAQFQFRAQNDWIDGGHSRTRIQGFWGAGTEDESRTTPFVLDGDEPPVLLGSNQAPNAVEVVLHALASCLAVGMAYNAAAQGITIRSMQIELTGSLDLHGFLALEPQSRPGYQKVEVTYRIDSDGSPEAIDELAGHVQRTSPVLDILRNPVEVTIARS</sequence>
<dbReference type="InterPro" id="IPR015946">
    <property type="entry name" value="KH_dom-like_a/b"/>
</dbReference>
<keyword evidence="2" id="KW-1185">Reference proteome</keyword>
<proteinExistence type="predicted"/>
<dbReference type="Gene3D" id="3.30.300.20">
    <property type="match status" value="1"/>
</dbReference>
<organism evidence="1 2">
    <name type="scientific">Ruania alba</name>
    <dbReference type="NCBI Taxonomy" id="648782"/>
    <lineage>
        <taxon>Bacteria</taxon>
        <taxon>Bacillati</taxon>
        <taxon>Actinomycetota</taxon>
        <taxon>Actinomycetes</taxon>
        <taxon>Micrococcales</taxon>
        <taxon>Ruaniaceae</taxon>
        <taxon>Ruania</taxon>
    </lineage>
</organism>
<accession>A0A1H5MPD5</accession>
<name>A0A1H5MPD5_9MICO</name>
<evidence type="ECO:0000313" key="1">
    <source>
        <dbReference type="EMBL" id="SEE91219.1"/>
    </source>
</evidence>
<dbReference type="Pfam" id="PF02566">
    <property type="entry name" value="OsmC"/>
    <property type="match status" value="1"/>
</dbReference>
<evidence type="ECO:0000313" key="2">
    <source>
        <dbReference type="Proteomes" id="UP000199220"/>
    </source>
</evidence>
<dbReference type="STRING" id="648782.SAMN04488554_3539"/>
<dbReference type="InterPro" id="IPR052924">
    <property type="entry name" value="OsmC/Ohr_hydroprdx_reductase"/>
</dbReference>
<dbReference type="PANTHER" id="PTHR35368">
    <property type="entry name" value="HYDROPEROXIDE REDUCTASE"/>
    <property type="match status" value="1"/>
</dbReference>
<reference evidence="2" key="1">
    <citation type="submission" date="2016-10" db="EMBL/GenBank/DDBJ databases">
        <authorList>
            <person name="Varghese N."/>
            <person name="Submissions S."/>
        </authorList>
    </citation>
    <scope>NUCLEOTIDE SEQUENCE [LARGE SCALE GENOMIC DNA]</scope>
    <source>
        <strain evidence="2">DSM 21368</strain>
    </source>
</reference>
<dbReference type="AlphaFoldDB" id="A0A1H5MPD5"/>
<dbReference type="OrthoDB" id="9811389at2"/>
<protein>
    <submittedName>
        <fullName evidence="1">Uncharacterized OsmC-related protein</fullName>
    </submittedName>
</protein>
<gene>
    <name evidence="1" type="ORF">SAMN04488554_3539</name>
</gene>
<dbReference type="InterPro" id="IPR003718">
    <property type="entry name" value="OsmC/Ohr_fam"/>
</dbReference>
<dbReference type="PANTHER" id="PTHR35368:SF1">
    <property type="entry name" value="HYDROPEROXIDE REDUCTASE"/>
    <property type="match status" value="1"/>
</dbReference>